<proteinExistence type="predicted"/>
<keyword evidence="4" id="KW-1185">Reference proteome</keyword>
<keyword evidence="2" id="KW-0812">Transmembrane</keyword>
<evidence type="ECO:0000256" key="2">
    <source>
        <dbReference type="SAM" id="Phobius"/>
    </source>
</evidence>
<gene>
    <name evidence="3" type="ORF">BDZ85DRAFT_286525</name>
</gene>
<feature type="region of interest" description="Disordered" evidence="1">
    <location>
        <begin position="166"/>
        <end position="194"/>
    </location>
</feature>
<evidence type="ECO:0000313" key="4">
    <source>
        <dbReference type="Proteomes" id="UP000799538"/>
    </source>
</evidence>
<dbReference type="AlphaFoldDB" id="A0A6A6FXL9"/>
<protein>
    <submittedName>
        <fullName evidence="3">Uncharacterized protein</fullName>
    </submittedName>
</protein>
<evidence type="ECO:0000256" key="1">
    <source>
        <dbReference type="SAM" id="MobiDB-lite"/>
    </source>
</evidence>
<sequence>MPTARSTRLFIRDLLATELMISSVVGALRVLITFEPLPMEEHIDNAVSFYGPLFHNIYTATQAASGFTWQLFSASWSVICIAWPLLMVCTFLATGAVWLWYFWIFVFTGRCQWEIDDAVDEKTRALKAKVARKRVEKAAHVKMQKKTTQEREGQVVVVAQNEGSYGDEIQKQETQIHKSSESDEADWEDVAEVA</sequence>
<feature type="transmembrane region" description="Helical" evidence="2">
    <location>
        <begin position="76"/>
        <end position="103"/>
    </location>
</feature>
<dbReference type="Proteomes" id="UP000799538">
    <property type="component" value="Unassembled WGS sequence"/>
</dbReference>
<feature type="compositionally biased region" description="Basic and acidic residues" evidence="1">
    <location>
        <begin position="168"/>
        <end position="181"/>
    </location>
</feature>
<organism evidence="3 4">
    <name type="scientific">Elsinoe ampelina</name>
    <dbReference type="NCBI Taxonomy" id="302913"/>
    <lineage>
        <taxon>Eukaryota</taxon>
        <taxon>Fungi</taxon>
        <taxon>Dikarya</taxon>
        <taxon>Ascomycota</taxon>
        <taxon>Pezizomycotina</taxon>
        <taxon>Dothideomycetes</taxon>
        <taxon>Dothideomycetidae</taxon>
        <taxon>Myriangiales</taxon>
        <taxon>Elsinoaceae</taxon>
        <taxon>Elsinoe</taxon>
    </lineage>
</organism>
<keyword evidence="2" id="KW-0472">Membrane</keyword>
<dbReference type="OrthoDB" id="10395740at2759"/>
<name>A0A6A6FXL9_9PEZI</name>
<feature type="compositionally biased region" description="Acidic residues" evidence="1">
    <location>
        <begin position="182"/>
        <end position="194"/>
    </location>
</feature>
<dbReference type="EMBL" id="ML992562">
    <property type="protein sequence ID" value="KAF2218232.1"/>
    <property type="molecule type" value="Genomic_DNA"/>
</dbReference>
<accession>A0A6A6FXL9</accession>
<evidence type="ECO:0000313" key="3">
    <source>
        <dbReference type="EMBL" id="KAF2218232.1"/>
    </source>
</evidence>
<keyword evidence="2" id="KW-1133">Transmembrane helix</keyword>
<reference evidence="4" key="1">
    <citation type="journal article" date="2020" name="Stud. Mycol.">
        <title>101 Dothideomycetes genomes: A test case for predicting lifestyles and emergence of pathogens.</title>
        <authorList>
            <person name="Haridas S."/>
            <person name="Albert R."/>
            <person name="Binder M."/>
            <person name="Bloem J."/>
            <person name="LaButti K."/>
            <person name="Salamov A."/>
            <person name="Andreopoulos B."/>
            <person name="Baker S."/>
            <person name="Barry K."/>
            <person name="Bills G."/>
            <person name="Bluhm B."/>
            <person name="Cannon C."/>
            <person name="Castanera R."/>
            <person name="Culley D."/>
            <person name="Daum C."/>
            <person name="Ezra D."/>
            <person name="Gonzalez J."/>
            <person name="Henrissat B."/>
            <person name="Kuo A."/>
            <person name="Liang C."/>
            <person name="Lipzen A."/>
            <person name="Lutzoni F."/>
            <person name="Magnuson J."/>
            <person name="Mondo S."/>
            <person name="Nolan M."/>
            <person name="Ohm R."/>
            <person name="Pangilinan J."/>
            <person name="Park H.-J."/>
            <person name="Ramirez L."/>
            <person name="Alfaro M."/>
            <person name="Sun H."/>
            <person name="Tritt A."/>
            <person name="Yoshinaga Y."/>
            <person name="Zwiers L.-H."/>
            <person name="Turgeon B."/>
            <person name="Goodwin S."/>
            <person name="Spatafora J."/>
            <person name="Crous P."/>
            <person name="Grigoriev I."/>
        </authorList>
    </citation>
    <scope>NUCLEOTIDE SEQUENCE [LARGE SCALE GENOMIC DNA]</scope>
    <source>
        <strain evidence="4">CECT 20119</strain>
    </source>
</reference>